<dbReference type="Pfam" id="PF01261">
    <property type="entry name" value="AP_endonuc_2"/>
    <property type="match status" value="1"/>
</dbReference>
<protein>
    <submittedName>
        <fullName evidence="3">Inosose dehydratase</fullName>
    </submittedName>
</protein>
<dbReference type="Gene3D" id="3.20.20.150">
    <property type="entry name" value="Divalent-metal-dependent TIM barrel enzymes"/>
    <property type="match status" value="1"/>
</dbReference>
<organism evidence="3 4">
    <name type="scientific">Naasia lichenicola</name>
    <dbReference type="NCBI Taxonomy" id="2565933"/>
    <lineage>
        <taxon>Bacteria</taxon>
        <taxon>Bacillati</taxon>
        <taxon>Actinomycetota</taxon>
        <taxon>Actinomycetes</taxon>
        <taxon>Micrococcales</taxon>
        <taxon>Microbacteriaceae</taxon>
        <taxon>Naasia</taxon>
    </lineage>
</organism>
<dbReference type="SUPFAM" id="SSF51658">
    <property type="entry name" value="Xylose isomerase-like"/>
    <property type="match status" value="1"/>
</dbReference>
<dbReference type="InterPro" id="IPR013022">
    <property type="entry name" value="Xyl_isomerase-like_TIM-brl"/>
</dbReference>
<evidence type="ECO:0000313" key="3">
    <source>
        <dbReference type="EMBL" id="THG30946.1"/>
    </source>
</evidence>
<gene>
    <name evidence="3" type="ORF">E6C64_10050</name>
</gene>
<dbReference type="PANTHER" id="PTHR12110:SF21">
    <property type="entry name" value="XYLOSE ISOMERASE-LIKE TIM BARREL DOMAIN-CONTAINING PROTEIN"/>
    <property type="match status" value="1"/>
</dbReference>
<comment type="caution">
    <text evidence="3">The sequence shown here is derived from an EMBL/GenBank/DDBJ whole genome shotgun (WGS) entry which is preliminary data.</text>
</comment>
<dbReference type="InterPro" id="IPR036237">
    <property type="entry name" value="Xyl_isomerase-like_sf"/>
</dbReference>
<dbReference type="RefSeq" id="WP_136427356.1">
    <property type="nucleotide sequence ID" value="NZ_SSSM01000004.1"/>
</dbReference>
<proteinExistence type="predicted"/>
<keyword evidence="1" id="KW-0119">Carbohydrate metabolism</keyword>
<evidence type="ECO:0000256" key="1">
    <source>
        <dbReference type="ARBA" id="ARBA00023277"/>
    </source>
</evidence>
<dbReference type="PANTHER" id="PTHR12110">
    <property type="entry name" value="HYDROXYPYRUVATE ISOMERASE"/>
    <property type="match status" value="1"/>
</dbReference>
<dbReference type="InterPro" id="IPR050312">
    <property type="entry name" value="IolE/XylAMocC-like"/>
</dbReference>
<feature type="domain" description="Xylose isomerase-like TIM barrel" evidence="2">
    <location>
        <begin position="59"/>
        <end position="288"/>
    </location>
</feature>
<dbReference type="Proteomes" id="UP000309133">
    <property type="component" value="Unassembled WGS sequence"/>
</dbReference>
<reference evidence="3 4" key="1">
    <citation type="submission" date="2019-04" db="EMBL/GenBank/DDBJ databases">
        <authorList>
            <person name="Jiang L."/>
        </authorList>
    </citation>
    <scope>NUCLEOTIDE SEQUENCE [LARGE SCALE GENOMIC DNA]</scope>
    <source>
        <strain evidence="3 4">YIM 131853</strain>
    </source>
</reference>
<evidence type="ECO:0000313" key="4">
    <source>
        <dbReference type="Proteomes" id="UP000309133"/>
    </source>
</evidence>
<dbReference type="AlphaFoldDB" id="A0A4S4FNV1"/>
<dbReference type="OrthoDB" id="104997at2"/>
<sequence>MTQLRIGLNPLPWTEQWTANLGMPARQILGLETSMRDLENSGIQGICADLPDGMELGSFVAATERHGFSAAPGFFGVPGVVDQAALDAARRKADQHARLGLTEVFLGPDLPPERFAHPGVGFDPDADRVARIADDFMAVADVFAAEGVWGLLHSHISSWIETDEEVRQVLDLSAGSALGFGPDTAQLGWAGSDPVAIIRDYADRVGGVHAKDFHAERAAAATAEGADYDTATVGLHVWTEPGRGEVDFAGVLAALPPSFAGWLIIEVDVPDLPNRTESTLFSLRHLRSL</sequence>
<keyword evidence="4" id="KW-1185">Reference proteome</keyword>
<name>A0A4S4FNV1_9MICO</name>
<evidence type="ECO:0000259" key="2">
    <source>
        <dbReference type="Pfam" id="PF01261"/>
    </source>
</evidence>
<dbReference type="EMBL" id="SSSM01000004">
    <property type="protein sequence ID" value="THG30946.1"/>
    <property type="molecule type" value="Genomic_DNA"/>
</dbReference>
<accession>A0A4S4FNV1</accession>